<sequence length="154" mass="18058">TLCSYCPNSLFIVHNKHVSEHLLSLKIDSTSALLSTTLFMTPRSMIMYYLSLAIKMSNLKFVVRYNGGLSYFPVIDKWLEFAVNKEVEDLRPNMSYRISLTLKNLFIRDEHIKQIMSNCPQLESLNLYGFCGFNHLHKIHRLTPQNPYRFKYSN</sequence>
<proteinExistence type="predicted"/>
<keyword evidence="2" id="KW-1185">Reference proteome</keyword>
<protein>
    <submittedName>
        <fullName evidence="1">Uncharacterized protein</fullName>
    </submittedName>
</protein>
<dbReference type="AlphaFoldDB" id="A0A9J5W6X2"/>
<dbReference type="Gene3D" id="3.80.10.10">
    <property type="entry name" value="Ribonuclease Inhibitor"/>
    <property type="match status" value="1"/>
</dbReference>
<gene>
    <name evidence="1" type="ORF">H5410_060730</name>
</gene>
<dbReference type="InterPro" id="IPR032675">
    <property type="entry name" value="LRR_dom_sf"/>
</dbReference>
<name>A0A9J5W6X2_SOLCO</name>
<organism evidence="1 2">
    <name type="scientific">Solanum commersonii</name>
    <name type="common">Commerson's wild potato</name>
    <name type="synonym">Commerson's nightshade</name>
    <dbReference type="NCBI Taxonomy" id="4109"/>
    <lineage>
        <taxon>Eukaryota</taxon>
        <taxon>Viridiplantae</taxon>
        <taxon>Streptophyta</taxon>
        <taxon>Embryophyta</taxon>
        <taxon>Tracheophyta</taxon>
        <taxon>Spermatophyta</taxon>
        <taxon>Magnoliopsida</taxon>
        <taxon>eudicotyledons</taxon>
        <taxon>Gunneridae</taxon>
        <taxon>Pentapetalae</taxon>
        <taxon>asterids</taxon>
        <taxon>lamiids</taxon>
        <taxon>Solanales</taxon>
        <taxon>Solanaceae</taxon>
        <taxon>Solanoideae</taxon>
        <taxon>Solaneae</taxon>
        <taxon>Solanum</taxon>
    </lineage>
</organism>
<comment type="caution">
    <text evidence="1">The sequence shown here is derived from an EMBL/GenBank/DDBJ whole genome shotgun (WGS) entry which is preliminary data.</text>
</comment>
<evidence type="ECO:0000313" key="2">
    <source>
        <dbReference type="Proteomes" id="UP000824120"/>
    </source>
</evidence>
<evidence type="ECO:0000313" key="1">
    <source>
        <dbReference type="EMBL" id="KAG5570964.1"/>
    </source>
</evidence>
<dbReference type="Proteomes" id="UP000824120">
    <property type="component" value="Chromosome 12"/>
</dbReference>
<accession>A0A9J5W6X2</accession>
<dbReference type="EMBL" id="JACXVP010000012">
    <property type="protein sequence ID" value="KAG5570964.1"/>
    <property type="molecule type" value="Genomic_DNA"/>
</dbReference>
<feature type="non-terminal residue" evidence="1">
    <location>
        <position position="154"/>
    </location>
</feature>
<reference evidence="1 2" key="1">
    <citation type="submission" date="2020-09" db="EMBL/GenBank/DDBJ databases">
        <title>De no assembly of potato wild relative species, Solanum commersonii.</title>
        <authorList>
            <person name="Cho K."/>
        </authorList>
    </citation>
    <scope>NUCLEOTIDE SEQUENCE [LARGE SCALE GENOMIC DNA]</scope>
    <source>
        <strain evidence="1">LZ3.2</strain>
        <tissue evidence="1">Leaf</tissue>
    </source>
</reference>